<dbReference type="Proteomes" id="UP000051020">
    <property type="component" value="Unassembled WGS sequence"/>
</dbReference>
<proteinExistence type="predicted"/>
<gene>
    <name evidence="2" type="ORF">FD24_GL002980</name>
</gene>
<reference evidence="2 3" key="1">
    <citation type="journal article" date="2015" name="Genome Announc.">
        <title>Expanding the biotechnology potential of lactobacilli through comparative genomics of 213 strains and associated genera.</title>
        <authorList>
            <person name="Sun Z."/>
            <person name="Harris H.M."/>
            <person name="McCann A."/>
            <person name="Guo C."/>
            <person name="Argimon S."/>
            <person name="Zhang W."/>
            <person name="Yang X."/>
            <person name="Jeffery I.B."/>
            <person name="Cooney J.C."/>
            <person name="Kagawa T.F."/>
            <person name="Liu W."/>
            <person name="Song Y."/>
            <person name="Salvetti E."/>
            <person name="Wrobel A."/>
            <person name="Rasinkangas P."/>
            <person name="Parkhill J."/>
            <person name="Rea M.C."/>
            <person name="O'Sullivan O."/>
            <person name="Ritari J."/>
            <person name="Douillard F.P."/>
            <person name="Paul Ross R."/>
            <person name="Yang R."/>
            <person name="Briner A.E."/>
            <person name="Felis G.E."/>
            <person name="de Vos W.M."/>
            <person name="Barrangou R."/>
            <person name="Klaenhammer T.R."/>
            <person name="Caufield P.W."/>
            <person name="Cui Y."/>
            <person name="Zhang H."/>
            <person name="O'Toole P.W."/>
        </authorList>
    </citation>
    <scope>NUCLEOTIDE SEQUENCE [LARGE SCALE GENOMIC DNA]</scope>
    <source>
        <strain evidence="2 3">DSM 20314</strain>
    </source>
</reference>
<protein>
    <submittedName>
        <fullName evidence="2">Oxidoreductase</fullName>
    </submittedName>
</protein>
<dbReference type="SUPFAM" id="SSF51735">
    <property type="entry name" value="NAD(P)-binding Rossmann-fold domains"/>
    <property type="match status" value="1"/>
</dbReference>
<dbReference type="Gene3D" id="3.40.50.720">
    <property type="entry name" value="NAD(P)-binding Rossmann-like Domain"/>
    <property type="match status" value="1"/>
</dbReference>
<dbReference type="EMBL" id="AZCU01000007">
    <property type="protein sequence ID" value="KRK25490.1"/>
    <property type="molecule type" value="Genomic_DNA"/>
</dbReference>
<organism evidence="2 3">
    <name type="scientific">Lactiplantibacillus pentosus DSM 20314</name>
    <dbReference type="NCBI Taxonomy" id="1423791"/>
    <lineage>
        <taxon>Bacteria</taxon>
        <taxon>Bacillati</taxon>
        <taxon>Bacillota</taxon>
        <taxon>Bacilli</taxon>
        <taxon>Lactobacillales</taxon>
        <taxon>Lactobacillaceae</taxon>
        <taxon>Lactiplantibacillus</taxon>
    </lineage>
</organism>
<dbReference type="CDD" id="cd05289">
    <property type="entry name" value="MDR_like_2"/>
    <property type="match status" value="1"/>
</dbReference>
<comment type="caution">
    <text evidence="2">The sequence shown here is derived from an EMBL/GenBank/DDBJ whole genome shotgun (WGS) entry which is preliminary data.</text>
</comment>
<dbReference type="SUPFAM" id="SSF50129">
    <property type="entry name" value="GroES-like"/>
    <property type="match status" value="1"/>
</dbReference>
<dbReference type="AlphaFoldDB" id="A0A837RAF8"/>
<feature type="domain" description="Enoyl reductase (ER)" evidence="1">
    <location>
        <begin position="10"/>
        <end position="329"/>
    </location>
</feature>
<evidence type="ECO:0000313" key="2">
    <source>
        <dbReference type="EMBL" id="KRK25490.1"/>
    </source>
</evidence>
<name>A0A837RAF8_LACPE</name>
<dbReference type="Gene3D" id="3.90.180.10">
    <property type="entry name" value="Medium-chain alcohol dehydrogenases, catalytic domain"/>
    <property type="match status" value="1"/>
</dbReference>
<evidence type="ECO:0000259" key="1">
    <source>
        <dbReference type="SMART" id="SM00829"/>
    </source>
</evidence>
<dbReference type="SMART" id="SM00829">
    <property type="entry name" value="PKS_ER"/>
    <property type="match status" value="1"/>
</dbReference>
<dbReference type="Pfam" id="PF13602">
    <property type="entry name" value="ADH_zinc_N_2"/>
    <property type="match status" value="1"/>
</dbReference>
<dbReference type="PANTHER" id="PTHR11695">
    <property type="entry name" value="ALCOHOL DEHYDROGENASE RELATED"/>
    <property type="match status" value="1"/>
</dbReference>
<sequence length="341" mass="36840">MKAAQINHYKQATLTLTDTPVPVVGAHDVLVKIMAASINPLDLKIMAGGIRPLLKYHMPLTLGNDFAGVITEVGAQVTAFKVGDAVYGRAPKDRIGTFAEFIAIDHTAIAFKPQNLTFTEAAAIPLVGLTSYQALHDIMQLQPGQKVFIPGGSGGIGSLAIQLAKHFGAFVATTTSPQHFYLVRSLGADKIIDYHQQNFADVLTDYDAVLDTRGGQDLQAAFKIIKPGGHVVSIAGLPNARFGKSYGVPVWKQWLFALATRPLSRLEKQTHATYDFLFMHPSGQQLTILSELLAQGTLRPIIDRVMPLDQINDALQYSHSGHATGKIVIEVVTSSADQNAH</sequence>
<dbReference type="InterPro" id="IPR011032">
    <property type="entry name" value="GroES-like_sf"/>
</dbReference>
<dbReference type="InterPro" id="IPR050700">
    <property type="entry name" value="YIM1/Zinc_Alcohol_DH_Fams"/>
</dbReference>
<dbReference type="GO" id="GO:0016491">
    <property type="term" value="F:oxidoreductase activity"/>
    <property type="evidence" value="ECO:0007669"/>
    <property type="project" value="InterPro"/>
</dbReference>
<accession>A0A837RAF8</accession>
<evidence type="ECO:0000313" key="3">
    <source>
        <dbReference type="Proteomes" id="UP000051020"/>
    </source>
</evidence>
<dbReference type="Pfam" id="PF08240">
    <property type="entry name" value="ADH_N"/>
    <property type="match status" value="1"/>
</dbReference>
<dbReference type="InterPro" id="IPR036291">
    <property type="entry name" value="NAD(P)-bd_dom_sf"/>
</dbReference>
<dbReference type="InterPro" id="IPR013154">
    <property type="entry name" value="ADH-like_N"/>
</dbReference>
<dbReference type="InterPro" id="IPR020843">
    <property type="entry name" value="ER"/>
</dbReference>
<dbReference type="GeneID" id="49392484"/>
<dbReference type="RefSeq" id="WP_056952559.1">
    <property type="nucleotide sequence ID" value="NZ_AZCU01000007.1"/>
</dbReference>
<dbReference type="PANTHER" id="PTHR11695:SF294">
    <property type="entry name" value="RETICULON-4-INTERACTING PROTEIN 1, MITOCHONDRIAL"/>
    <property type="match status" value="1"/>
</dbReference>